<dbReference type="PROSITE" id="PS01309">
    <property type="entry name" value="UPF0057"/>
    <property type="match status" value="1"/>
</dbReference>
<dbReference type="Proteomes" id="UP000070412">
    <property type="component" value="Unassembled WGS sequence"/>
</dbReference>
<dbReference type="AlphaFoldDB" id="A0A834R5W0"/>
<accession>A0A834R5W0</accession>
<protein>
    <submittedName>
        <fullName evidence="7">Plasma membrane proteolipid 3</fullName>
    </submittedName>
</protein>
<dbReference type="EnsemblMetazoa" id="SSS_844s_mrna">
    <property type="protein sequence ID" value="KAF7491027.1"/>
    <property type="gene ID" value="SSS_844"/>
</dbReference>
<reference evidence="9" key="1">
    <citation type="journal article" date="2020" name="PLoS Negl. Trop. Dis.">
        <title>High-quality nuclear genome for Sarcoptes scabiei-A critical resource for a neglected parasite.</title>
        <authorList>
            <person name="Korhonen P.K."/>
            <person name="Gasser R.B."/>
            <person name="Ma G."/>
            <person name="Wang T."/>
            <person name="Stroehlein A.J."/>
            <person name="Young N.D."/>
            <person name="Ang C.S."/>
            <person name="Fernando D.D."/>
            <person name="Lu H.C."/>
            <person name="Taylor S."/>
            <person name="Reynolds S.L."/>
            <person name="Mofiz E."/>
            <person name="Najaraj S.H."/>
            <person name="Gowda H."/>
            <person name="Madugundu A."/>
            <person name="Renuse S."/>
            <person name="Holt D."/>
            <person name="Pandey A."/>
            <person name="Papenfuss A.T."/>
            <person name="Fischer K."/>
        </authorList>
    </citation>
    <scope>NUCLEOTIDE SEQUENCE [LARGE SCALE GENOMIC DNA]</scope>
</reference>
<dbReference type="OrthoDB" id="2802411at2759"/>
<organism evidence="7">
    <name type="scientific">Sarcoptes scabiei</name>
    <name type="common">Itch mite</name>
    <name type="synonym">Acarus scabiei</name>
    <dbReference type="NCBI Taxonomy" id="52283"/>
    <lineage>
        <taxon>Eukaryota</taxon>
        <taxon>Metazoa</taxon>
        <taxon>Ecdysozoa</taxon>
        <taxon>Arthropoda</taxon>
        <taxon>Chelicerata</taxon>
        <taxon>Arachnida</taxon>
        <taxon>Acari</taxon>
        <taxon>Acariformes</taxon>
        <taxon>Sarcoptiformes</taxon>
        <taxon>Astigmata</taxon>
        <taxon>Psoroptidia</taxon>
        <taxon>Sarcoptoidea</taxon>
        <taxon>Sarcoptidae</taxon>
        <taxon>Sarcoptinae</taxon>
        <taxon>Sarcoptes</taxon>
    </lineage>
</organism>
<feature type="transmembrane region" description="Helical" evidence="6">
    <location>
        <begin position="187"/>
        <end position="210"/>
    </location>
</feature>
<evidence type="ECO:0000256" key="5">
    <source>
        <dbReference type="ARBA" id="ARBA00023136"/>
    </source>
</evidence>
<gene>
    <name evidence="7" type="primary">SSS_844g</name>
    <name evidence="7" type="ORF">SSS_844</name>
</gene>
<keyword evidence="5 6" id="KW-0472">Membrane</keyword>
<reference evidence="7" key="2">
    <citation type="submission" date="2020-01" db="EMBL/GenBank/DDBJ databases">
        <authorList>
            <person name="Korhonen P.K.K."/>
            <person name="Guangxu M.G."/>
            <person name="Wang T.W."/>
            <person name="Stroehlein A.J.S."/>
            <person name="Young N.D."/>
            <person name="Ang C.-S.A."/>
            <person name="Fernando D.W.F."/>
            <person name="Lu H.L."/>
            <person name="Taylor S.T."/>
            <person name="Ehtesham M.E.M."/>
            <person name="Najaraj S.H.N."/>
            <person name="Harsha G.H.G."/>
            <person name="Madugundu A.M."/>
            <person name="Renuse S.R."/>
            <person name="Holt D.H."/>
            <person name="Pandey A.P."/>
            <person name="Papenfuss A.P."/>
            <person name="Gasser R.B.G."/>
            <person name="Fischer K.F."/>
        </authorList>
    </citation>
    <scope>NUCLEOTIDE SEQUENCE</scope>
    <source>
        <strain evidence="7">SSS_KF_BRIS2020</strain>
    </source>
</reference>
<sequence length="317" mass="36487">MDSKCSSSYRVLELNSSNYLLWRSKILLEISSREAMEAVETDLEFVSDKNRRKLNTIASRIINSNIGLADSERILFCRSAYQKWKYLEDKYQKSASNRTLELLVKYMYHLPTSGSWVDILLAQREILDQIDLIYRLNTGEAAEKTVNKIKCDLFMLKLPPNKFQPLILAVIFPPLGVFLEVGCTADLLINIALTILGFIPGIIHAIYIICNLESISSIMLEKDFCCHRIHSSKYLRFILFTLIALIVNETSKCLANEYTWPMQCDLSKNDEELVLKMPSKSFVTLNVLNLNSESTQRSHCGWKFKRILAIKFSIFQD</sequence>
<dbReference type="PANTHER" id="PTHR21659:SF42">
    <property type="entry name" value="UPF0057 MEMBRANE PROTEIN ZK632.10-RELATED"/>
    <property type="match status" value="1"/>
</dbReference>
<dbReference type="Pfam" id="PF01679">
    <property type="entry name" value="Pmp3"/>
    <property type="match status" value="1"/>
</dbReference>
<evidence type="ECO:0000256" key="1">
    <source>
        <dbReference type="ARBA" id="ARBA00004370"/>
    </source>
</evidence>
<evidence type="ECO:0000313" key="7">
    <source>
        <dbReference type="EMBL" id="KAF7491027.1"/>
    </source>
</evidence>
<proteinExistence type="inferred from homology"/>
<dbReference type="PANTHER" id="PTHR21659">
    <property type="entry name" value="HYDROPHOBIC PROTEIN RCI2 LOW TEMPERATURE AND SALT RESPONSIVE PROTEIN LTI6 -RELATED"/>
    <property type="match status" value="1"/>
</dbReference>
<keyword evidence="9" id="KW-1185">Reference proteome</keyword>
<dbReference type="InterPro" id="IPR000612">
    <property type="entry name" value="PMP3"/>
</dbReference>
<keyword evidence="3 6" id="KW-0812">Transmembrane</keyword>
<evidence type="ECO:0000256" key="3">
    <source>
        <dbReference type="ARBA" id="ARBA00022692"/>
    </source>
</evidence>
<evidence type="ECO:0000313" key="8">
    <source>
        <dbReference type="EnsemblMetazoa" id="KAF7491027.1"/>
    </source>
</evidence>
<evidence type="ECO:0000313" key="9">
    <source>
        <dbReference type="Proteomes" id="UP000070412"/>
    </source>
</evidence>
<keyword evidence="4 6" id="KW-1133">Transmembrane helix</keyword>
<name>A0A834R5W0_SARSC</name>
<comment type="similarity">
    <text evidence="2">Belongs to the UPF0057 (PMP3) family.</text>
</comment>
<evidence type="ECO:0000256" key="4">
    <source>
        <dbReference type="ARBA" id="ARBA00022989"/>
    </source>
</evidence>
<feature type="transmembrane region" description="Helical" evidence="6">
    <location>
        <begin position="163"/>
        <end position="181"/>
    </location>
</feature>
<dbReference type="EMBL" id="WVUK01000062">
    <property type="protein sequence ID" value="KAF7491027.1"/>
    <property type="molecule type" value="Genomic_DNA"/>
</dbReference>
<reference evidence="8" key="3">
    <citation type="submission" date="2022-06" db="UniProtKB">
        <authorList>
            <consortium name="EnsemblMetazoa"/>
        </authorList>
    </citation>
    <scope>IDENTIFICATION</scope>
</reference>
<evidence type="ECO:0000256" key="2">
    <source>
        <dbReference type="ARBA" id="ARBA00009530"/>
    </source>
</evidence>
<comment type="subcellular location">
    <subcellularLocation>
        <location evidence="1">Membrane</location>
    </subcellularLocation>
</comment>
<evidence type="ECO:0000256" key="6">
    <source>
        <dbReference type="SAM" id="Phobius"/>
    </source>
</evidence>
<dbReference type="GO" id="GO:0016020">
    <property type="term" value="C:membrane"/>
    <property type="evidence" value="ECO:0007669"/>
    <property type="project" value="UniProtKB-SubCell"/>
</dbReference>